<evidence type="ECO:0000313" key="5">
    <source>
        <dbReference type="EMBL" id="KRN26619.1"/>
    </source>
</evidence>
<dbReference type="GO" id="GO:0045820">
    <property type="term" value="P:negative regulation of glycolytic process"/>
    <property type="evidence" value="ECO:0007669"/>
    <property type="project" value="TreeGrafter"/>
</dbReference>
<dbReference type="PATRIC" id="fig|1423804.4.peg.899"/>
<dbReference type="RefSeq" id="WP_054736926.1">
    <property type="nucleotide sequence ID" value="NZ_AYZM01000014.1"/>
</dbReference>
<dbReference type="Gene3D" id="3.40.50.1240">
    <property type="entry name" value="Phosphoglycerate mutase-like"/>
    <property type="match status" value="1"/>
</dbReference>
<evidence type="ECO:0000256" key="2">
    <source>
        <dbReference type="PIRSR" id="PIRSR613078-1"/>
    </source>
</evidence>
<protein>
    <recommendedName>
        <fullName evidence="7">Phosphoglycerate mutase</fullName>
    </recommendedName>
</protein>
<dbReference type="EMBL" id="AYZM01000014">
    <property type="protein sequence ID" value="KRN26619.1"/>
    <property type="molecule type" value="Genomic_DNA"/>
</dbReference>
<evidence type="ECO:0000256" key="3">
    <source>
        <dbReference type="PIRSR" id="PIRSR613078-2"/>
    </source>
</evidence>
<feature type="binding site" evidence="3">
    <location>
        <begin position="10"/>
        <end position="17"/>
    </location>
    <ligand>
        <name>substrate</name>
    </ligand>
</feature>
<dbReference type="STRING" id="1423804.FD14_GL000838"/>
<dbReference type="Proteomes" id="UP000051442">
    <property type="component" value="Unassembled WGS sequence"/>
</dbReference>
<feature type="active site" description="Tele-phosphohistidine intermediate" evidence="2">
    <location>
        <position position="11"/>
    </location>
</feature>
<dbReference type="InterPro" id="IPR013078">
    <property type="entry name" value="His_Pase_superF_clade-1"/>
</dbReference>
<reference evidence="5 6" key="1">
    <citation type="journal article" date="2015" name="Genome Announc.">
        <title>Expanding the biotechnology potential of lactobacilli through comparative genomics of 213 strains and associated genera.</title>
        <authorList>
            <person name="Sun Z."/>
            <person name="Harris H.M."/>
            <person name="McCann A."/>
            <person name="Guo C."/>
            <person name="Argimon S."/>
            <person name="Zhang W."/>
            <person name="Yang X."/>
            <person name="Jeffery I.B."/>
            <person name="Cooney J.C."/>
            <person name="Kagawa T.F."/>
            <person name="Liu W."/>
            <person name="Song Y."/>
            <person name="Salvetti E."/>
            <person name="Wrobel A."/>
            <person name="Rasinkangas P."/>
            <person name="Parkhill J."/>
            <person name="Rea M.C."/>
            <person name="O'Sullivan O."/>
            <person name="Ritari J."/>
            <person name="Douillard F.P."/>
            <person name="Paul Ross R."/>
            <person name="Yang R."/>
            <person name="Briner A.E."/>
            <person name="Felis G.E."/>
            <person name="de Vos W.M."/>
            <person name="Barrangou R."/>
            <person name="Klaenhammer T.R."/>
            <person name="Caufield P.W."/>
            <person name="Cui Y."/>
            <person name="Zhang H."/>
            <person name="O'Toole P.W."/>
        </authorList>
    </citation>
    <scope>NUCLEOTIDE SEQUENCE [LARGE SCALE GENOMIC DNA]</scope>
    <source>
        <strain evidence="5 6">DSM 23365</strain>
    </source>
</reference>
<dbReference type="OrthoDB" id="4131070at2"/>
<dbReference type="GO" id="GO:0043456">
    <property type="term" value="P:regulation of pentose-phosphate shunt"/>
    <property type="evidence" value="ECO:0007669"/>
    <property type="project" value="TreeGrafter"/>
</dbReference>
<feature type="binding site" evidence="3">
    <location>
        <position position="60"/>
    </location>
    <ligand>
        <name>substrate</name>
    </ligand>
</feature>
<dbReference type="SMART" id="SM00855">
    <property type="entry name" value="PGAM"/>
    <property type="match status" value="1"/>
</dbReference>
<keyword evidence="1" id="KW-0378">Hydrolase</keyword>
<evidence type="ECO:0008006" key="7">
    <source>
        <dbReference type="Google" id="ProtNLM"/>
    </source>
</evidence>
<dbReference type="GO" id="GO:0004331">
    <property type="term" value="F:fructose-2,6-bisphosphate 2-phosphatase activity"/>
    <property type="evidence" value="ECO:0007669"/>
    <property type="project" value="TreeGrafter"/>
</dbReference>
<gene>
    <name evidence="5" type="ORF">FD14_GL000838</name>
</gene>
<name>A0A0R2FGD7_9LACO</name>
<evidence type="ECO:0000256" key="4">
    <source>
        <dbReference type="PIRSR" id="PIRSR613078-3"/>
    </source>
</evidence>
<proteinExistence type="predicted"/>
<evidence type="ECO:0000313" key="6">
    <source>
        <dbReference type="Proteomes" id="UP000051442"/>
    </source>
</evidence>
<feature type="active site" description="Proton donor/acceptor" evidence="2">
    <location>
        <position position="87"/>
    </location>
</feature>
<evidence type="ECO:0000256" key="1">
    <source>
        <dbReference type="ARBA" id="ARBA00022801"/>
    </source>
</evidence>
<sequence>MTTFNIYLVRHGQTYLNKYHRLQGWIDAPLTETGLADIAHAGDRLSKITFDQAYTSDLPRARQTAEAILARNPSPLTEAIPNAAFREENFGYYEGNDDVATWHLVGGPEAHNTFNDLISTYSIETIKDMLHDLDPTGDAETNAQFWARLQPGFDTVIANANDGDNVLITSHGTTIRSIVSRFAPDIDIAVSALNGAVTKLTVTDGQISVDYYNNADQEL</sequence>
<keyword evidence="6" id="KW-1185">Reference proteome</keyword>
<dbReference type="SUPFAM" id="SSF53254">
    <property type="entry name" value="Phosphoglycerate mutase-like"/>
    <property type="match status" value="1"/>
</dbReference>
<feature type="site" description="Transition state stabilizer" evidence="4">
    <location>
        <position position="171"/>
    </location>
</feature>
<organism evidence="5 6">
    <name type="scientific">Secundilactobacillus similis DSM 23365 = JCM 2765</name>
    <dbReference type="NCBI Taxonomy" id="1423804"/>
    <lineage>
        <taxon>Bacteria</taxon>
        <taxon>Bacillati</taxon>
        <taxon>Bacillota</taxon>
        <taxon>Bacilli</taxon>
        <taxon>Lactobacillales</taxon>
        <taxon>Lactobacillaceae</taxon>
        <taxon>Secundilactobacillus</taxon>
    </lineage>
</organism>
<dbReference type="AlphaFoldDB" id="A0A0R2FGD7"/>
<dbReference type="InterPro" id="IPR051695">
    <property type="entry name" value="Phosphoglycerate_Mutase"/>
</dbReference>
<comment type="caution">
    <text evidence="5">The sequence shown here is derived from an EMBL/GenBank/DDBJ whole genome shotgun (WGS) entry which is preliminary data.</text>
</comment>
<dbReference type="InterPro" id="IPR029033">
    <property type="entry name" value="His_PPase_superfam"/>
</dbReference>
<dbReference type="GO" id="GO:0005829">
    <property type="term" value="C:cytosol"/>
    <property type="evidence" value="ECO:0007669"/>
    <property type="project" value="TreeGrafter"/>
</dbReference>
<dbReference type="CDD" id="cd07067">
    <property type="entry name" value="HP_PGM_like"/>
    <property type="match status" value="1"/>
</dbReference>
<accession>A0A0R2FGD7</accession>
<dbReference type="PANTHER" id="PTHR46517">
    <property type="entry name" value="FRUCTOSE-2,6-BISPHOSPHATASE TIGAR"/>
    <property type="match status" value="1"/>
</dbReference>
<dbReference type="Pfam" id="PF00300">
    <property type="entry name" value="His_Phos_1"/>
    <property type="match status" value="1"/>
</dbReference>
<dbReference type="PANTHER" id="PTHR46517:SF1">
    <property type="entry name" value="FRUCTOSE-2,6-BISPHOSPHATASE TIGAR"/>
    <property type="match status" value="1"/>
</dbReference>